<accession>A0A0L0P5T5</accession>
<dbReference type="Proteomes" id="UP000037122">
    <property type="component" value="Unassembled WGS sequence"/>
</dbReference>
<gene>
    <name evidence="1" type="ORF">QG37_01079</name>
</gene>
<evidence type="ECO:0000313" key="2">
    <source>
        <dbReference type="Proteomes" id="UP000037122"/>
    </source>
</evidence>
<dbReference type="AlphaFoldDB" id="A0A0L0P5T5"/>
<dbReference type="VEuPathDB" id="FungiDB:QG37_01079"/>
<dbReference type="EMBL" id="LGST01000008">
    <property type="protein sequence ID" value="KNE01743.1"/>
    <property type="molecule type" value="Genomic_DNA"/>
</dbReference>
<comment type="caution">
    <text evidence="1">The sequence shown here is derived from an EMBL/GenBank/DDBJ whole genome shotgun (WGS) entry which is preliminary data.</text>
</comment>
<proteinExistence type="predicted"/>
<reference evidence="2" key="1">
    <citation type="journal article" date="2015" name="BMC Genomics">
        <title>Draft genome of a commonly misdiagnosed multidrug resistant pathogen Candida auris.</title>
        <authorList>
            <person name="Chatterjee S."/>
            <person name="Alampalli S.V."/>
            <person name="Nageshan R.K."/>
            <person name="Chettiar S.T."/>
            <person name="Joshi S."/>
            <person name="Tatu U.S."/>
        </authorList>
    </citation>
    <scope>NUCLEOTIDE SEQUENCE [LARGE SCALE GENOMIC DNA]</scope>
    <source>
        <strain evidence="2">6684</strain>
    </source>
</reference>
<name>A0A0L0P5T5_CANAR</name>
<protein>
    <submittedName>
        <fullName evidence="1">Uncharacterized protein</fullName>
    </submittedName>
</protein>
<sequence>MPFDYMVEFGANVKCIFRLPSSLCLKEYKSKRIEQEIFLTSSLKHFGFNLRRSPGNKALDA</sequence>
<evidence type="ECO:0000313" key="1">
    <source>
        <dbReference type="EMBL" id="KNE01743.1"/>
    </source>
</evidence>
<organism evidence="1 2">
    <name type="scientific">Candidozyma auris</name>
    <name type="common">Yeast</name>
    <name type="synonym">Candida auris</name>
    <dbReference type="NCBI Taxonomy" id="498019"/>
    <lineage>
        <taxon>Eukaryota</taxon>
        <taxon>Fungi</taxon>
        <taxon>Dikarya</taxon>
        <taxon>Ascomycota</taxon>
        <taxon>Saccharomycotina</taxon>
        <taxon>Pichiomycetes</taxon>
        <taxon>Metschnikowiaceae</taxon>
        <taxon>Candidozyma</taxon>
    </lineage>
</organism>